<comment type="caution">
    <text evidence="2">The sequence shown here is derived from an EMBL/GenBank/DDBJ whole genome shotgun (WGS) entry which is preliminary data.</text>
</comment>
<evidence type="ECO:0000313" key="3">
    <source>
        <dbReference type="Proteomes" id="UP001195483"/>
    </source>
</evidence>
<sequence>MSAGFSLSHGQVLDNDIRHIYSGYPTEVRFRVCRYTTPIDPIDRNQQQRMHRVYGKYLRRTYEYVPQYGVSLPKAPAFKHVPNTTVHEVTTRLYNTRGSYSQDSLIWMRSKSKSFERPKASTSAKEDRRDRIDQLLRIRPRTAKEVNEITDRLYRSHTAMSLLKYKGTSTLSKAEVMNFLTRLTPSQMRSRSEDLDQLSQKSSSTRRQETD</sequence>
<evidence type="ECO:0000256" key="1">
    <source>
        <dbReference type="SAM" id="MobiDB-lite"/>
    </source>
</evidence>
<reference evidence="2" key="1">
    <citation type="journal article" date="2021" name="Genome Biol. Evol.">
        <title>A High-Quality Reference Genome for a Parasitic Bivalve with Doubly Uniparental Inheritance (Bivalvia: Unionida).</title>
        <authorList>
            <person name="Smith C.H."/>
        </authorList>
    </citation>
    <scope>NUCLEOTIDE SEQUENCE</scope>
    <source>
        <strain evidence="2">CHS0354</strain>
    </source>
</reference>
<evidence type="ECO:0000313" key="2">
    <source>
        <dbReference type="EMBL" id="KAK3601047.1"/>
    </source>
</evidence>
<protein>
    <submittedName>
        <fullName evidence="2">Uncharacterized protein</fullName>
    </submittedName>
</protein>
<keyword evidence="3" id="KW-1185">Reference proteome</keyword>
<dbReference type="Proteomes" id="UP001195483">
    <property type="component" value="Unassembled WGS sequence"/>
</dbReference>
<feature type="region of interest" description="Disordered" evidence="1">
    <location>
        <begin position="185"/>
        <end position="211"/>
    </location>
</feature>
<proteinExistence type="predicted"/>
<name>A0AAE0SZI8_9BIVA</name>
<reference evidence="2" key="3">
    <citation type="submission" date="2023-05" db="EMBL/GenBank/DDBJ databases">
        <authorList>
            <person name="Smith C.H."/>
        </authorList>
    </citation>
    <scope>NUCLEOTIDE SEQUENCE</scope>
    <source>
        <strain evidence="2">CHS0354</strain>
        <tissue evidence="2">Mantle</tissue>
    </source>
</reference>
<dbReference type="EMBL" id="JAEAOA010001756">
    <property type="protein sequence ID" value="KAK3601047.1"/>
    <property type="molecule type" value="Genomic_DNA"/>
</dbReference>
<organism evidence="2 3">
    <name type="scientific">Potamilus streckersoni</name>
    <dbReference type="NCBI Taxonomy" id="2493646"/>
    <lineage>
        <taxon>Eukaryota</taxon>
        <taxon>Metazoa</taxon>
        <taxon>Spiralia</taxon>
        <taxon>Lophotrochozoa</taxon>
        <taxon>Mollusca</taxon>
        <taxon>Bivalvia</taxon>
        <taxon>Autobranchia</taxon>
        <taxon>Heteroconchia</taxon>
        <taxon>Palaeoheterodonta</taxon>
        <taxon>Unionida</taxon>
        <taxon>Unionoidea</taxon>
        <taxon>Unionidae</taxon>
        <taxon>Ambleminae</taxon>
        <taxon>Lampsilini</taxon>
        <taxon>Potamilus</taxon>
    </lineage>
</organism>
<reference evidence="2" key="2">
    <citation type="journal article" date="2021" name="Genome Biol. Evol.">
        <title>Developing a high-quality reference genome for a parasitic bivalve with doubly uniparental inheritance (Bivalvia: Unionida).</title>
        <authorList>
            <person name="Smith C.H."/>
        </authorList>
    </citation>
    <scope>NUCLEOTIDE SEQUENCE</scope>
    <source>
        <strain evidence="2">CHS0354</strain>
        <tissue evidence="2">Mantle</tissue>
    </source>
</reference>
<gene>
    <name evidence="2" type="ORF">CHS0354_029272</name>
</gene>
<dbReference type="AlphaFoldDB" id="A0AAE0SZI8"/>
<accession>A0AAE0SZI8</accession>